<dbReference type="Pfam" id="PF02578">
    <property type="entry name" value="Cu-oxidase_4"/>
    <property type="match status" value="1"/>
</dbReference>
<evidence type="ECO:0000313" key="10">
    <source>
        <dbReference type="EMBL" id="EKO31998.1"/>
    </source>
</evidence>
<reference evidence="10" key="1">
    <citation type="submission" date="2012-10" db="EMBL/GenBank/DDBJ databases">
        <authorList>
            <person name="Harkins D.M."/>
            <person name="Durkin A.S."/>
            <person name="Brinkac L.M."/>
            <person name="Haft D.H."/>
            <person name="Selengut J.D."/>
            <person name="Sanka R."/>
            <person name="DePew J."/>
            <person name="Purushe J."/>
            <person name="Matthias M.A."/>
            <person name="Vinetz J.M."/>
            <person name="Sutton G.G."/>
            <person name="Nierman W.C."/>
            <person name="Fouts D.E."/>
        </authorList>
    </citation>
    <scope>NUCLEOTIDE SEQUENCE [LARGE SCALE GENOMIC DNA]</scope>
    <source>
        <strain evidence="10">MOR084</strain>
    </source>
</reference>
<comment type="catalytic activity">
    <reaction evidence="9">
        <text>S-methyl-5'-thioadenosine + phosphate = 5-(methylsulfanyl)-alpha-D-ribose 1-phosphate + adenine</text>
        <dbReference type="Rhea" id="RHEA:11852"/>
        <dbReference type="ChEBI" id="CHEBI:16708"/>
        <dbReference type="ChEBI" id="CHEBI:17509"/>
        <dbReference type="ChEBI" id="CHEBI:43474"/>
        <dbReference type="ChEBI" id="CHEBI:58533"/>
        <dbReference type="EC" id="2.4.2.28"/>
    </reaction>
    <physiologicalReaction direction="left-to-right" evidence="9">
        <dbReference type="Rhea" id="RHEA:11853"/>
    </physiologicalReaction>
</comment>
<sequence length="241" mass="27023">MGNILSDLMALFHSFPLSEEKKIKILIAGKKELPAGSLDVRTQRKEISRLTGISESKVHILNQVHGDGIVDLTTTESFSFPEGDALVGEESGRVLCIKTADCMPLFFWSSRSSRFVAVHSGWKGTLSGIVEKTLKFAFSESVLRDDSLLGYLGPSASGSRYEVGEDVARLFRKEFPDCLKQNGENKTLLDLESFLNFRLEKNGIRVLLRSEKICTMKEDSDFFSHRKKDVGRNLNLIWKEG</sequence>
<evidence type="ECO:0000256" key="1">
    <source>
        <dbReference type="ARBA" id="ARBA00000553"/>
    </source>
</evidence>
<gene>
    <name evidence="10" type="ORF">LEP1GSC179_0379</name>
</gene>
<evidence type="ECO:0000256" key="6">
    <source>
        <dbReference type="ARBA" id="ARBA00022833"/>
    </source>
</evidence>
<dbReference type="SUPFAM" id="SSF64438">
    <property type="entry name" value="CNF1/YfiH-like putative cysteine hydrolases"/>
    <property type="match status" value="1"/>
</dbReference>
<dbReference type="AlphaFoldDB" id="A0A0E2B9H2"/>
<keyword evidence="11" id="KW-1185">Reference proteome</keyword>
<keyword evidence="5" id="KW-0378">Hydrolase</keyword>
<evidence type="ECO:0000256" key="8">
    <source>
        <dbReference type="ARBA" id="ARBA00048968"/>
    </source>
</evidence>
<evidence type="ECO:0000256" key="7">
    <source>
        <dbReference type="ARBA" id="ARBA00047989"/>
    </source>
</evidence>
<evidence type="ECO:0000256" key="5">
    <source>
        <dbReference type="ARBA" id="ARBA00022801"/>
    </source>
</evidence>
<comment type="catalytic activity">
    <reaction evidence="7">
        <text>adenosine + H2O + H(+) = inosine + NH4(+)</text>
        <dbReference type="Rhea" id="RHEA:24408"/>
        <dbReference type="ChEBI" id="CHEBI:15377"/>
        <dbReference type="ChEBI" id="CHEBI:15378"/>
        <dbReference type="ChEBI" id="CHEBI:16335"/>
        <dbReference type="ChEBI" id="CHEBI:17596"/>
        <dbReference type="ChEBI" id="CHEBI:28938"/>
        <dbReference type="EC" id="3.5.4.4"/>
    </reaction>
    <physiologicalReaction direction="left-to-right" evidence="7">
        <dbReference type="Rhea" id="RHEA:24409"/>
    </physiologicalReaction>
</comment>
<dbReference type="GO" id="GO:0017061">
    <property type="term" value="F:S-methyl-5-thioadenosine phosphorylase activity"/>
    <property type="evidence" value="ECO:0007669"/>
    <property type="project" value="UniProtKB-EC"/>
</dbReference>
<protein>
    <submittedName>
        <fullName evidence="10">YfiH family protein</fullName>
    </submittedName>
</protein>
<dbReference type="CDD" id="cd16833">
    <property type="entry name" value="YfiH"/>
    <property type="match status" value="1"/>
</dbReference>
<dbReference type="PANTHER" id="PTHR30616:SF2">
    <property type="entry name" value="PURINE NUCLEOSIDE PHOSPHORYLASE LACC1"/>
    <property type="match status" value="1"/>
</dbReference>
<dbReference type="GO" id="GO:0005507">
    <property type="term" value="F:copper ion binding"/>
    <property type="evidence" value="ECO:0007669"/>
    <property type="project" value="TreeGrafter"/>
</dbReference>
<dbReference type="InterPro" id="IPR003730">
    <property type="entry name" value="Cu_polyphenol_OxRdtase"/>
</dbReference>
<evidence type="ECO:0000256" key="2">
    <source>
        <dbReference type="ARBA" id="ARBA00007353"/>
    </source>
</evidence>
<dbReference type="Proteomes" id="UP000006329">
    <property type="component" value="Unassembled WGS sequence"/>
</dbReference>
<name>A0A0E2B9H2_9LEPT</name>
<dbReference type="GO" id="GO:0016787">
    <property type="term" value="F:hydrolase activity"/>
    <property type="evidence" value="ECO:0007669"/>
    <property type="project" value="UniProtKB-KW"/>
</dbReference>
<dbReference type="Gene3D" id="3.60.140.10">
    <property type="entry name" value="CNF1/YfiH-like putative cysteine hydrolases"/>
    <property type="match status" value="1"/>
</dbReference>
<comment type="similarity">
    <text evidence="2">Belongs to the purine nucleoside phosphorylase YfiH/LACC1 family.</text>
</comment>
<keyword evidence="3" id="KW-0808">Transferase</keyword>
<accession>A0A0E2B9H2</accession>
<dbReference type="PANTHER" id="PTHR30616">
    <property type="entry name" value="UNCHARACTERIZED PROTEIN YFIH"/>
    <property type="match status" value="1"/>
</dbReference>
<dbReference type="InterPro" id="IPR011324">
    <property type="entry name" value="Cytotoxic_necrot_fac-like_cat"/>
</dbReference>
<evidence type="ECO:0000313" key="11">
    <source>
        <dbReference type="Proteomes" id="UP000006329"/>
    </source>
</evidence>
<comment type="catalytic activity">
    <reaction evidence="1">
        <text>inosine + phosphate = alpha-D-ribose 1-phosphate + hypoxanthine</text>
        <dbReference type="Rhea" id="RHEA:27646"/>
        <dbReference type="ChEBI" id="CHEBI:17368"/>
        <dbReference type="ChEBI" id="CHEBI:17596"/>
        <dbReference type="ChEBI" id="CHEBI:43474"/>
        <dbReference type="ChEBI" id="CHEBI:57720"/>
        <dbReference type="EC" id="2.4.2.1"/>
    </reaction>
    <physiologicalReaction direction="left-to-right" evidence="1">
        <dbReference type="Rhea" id="RHEA:27647"/>
    </physiologicalReaction>
</comment>
<comment type="catalytic activity">
    <reaction evidence="8">
        <text>adenosine + phosphate = alpha-D-ribose 1-phosphate + adenine</text>
        <dbReference type="Rhea" id="RHEA:27642"/>
        <dbReference type="ChEBI" id="CHEBI:16335"/>
        <dbReference type="ChEBI" id="CHEBI:16708"/>
        <dbReference type="ChEBI" id="CHEBI:43474"/>
        <dbReference type="ChEBI" id="CHEBI:57720"/>
        <dbReference type="EC" id="2.4.2.1"/>
    </reaction>
    <physiologicalReaction direction="left-to-right" evidence="8">
        <dbReference type="Rhea" id="RHEA:27643"/>
    </physiologicalReaction>
</comment>
<dbReference type="EMBL" id="AHON02000087">
    <property type="protein sequence ID" value="EKO31998.1"/>
    <property type="molecule type" value="Genomic_DNA"/>
</dbReference>
<proteinExistence type="inferred from homology"/>
<evidence type="ECO:0000256" key="3">
    <source>
        <dbReference type="ARBA" id="ARBA00022679"/>
    </source>
</evidence>
<comment type="caution">
    <text evidence="10">The sequence shown here is derived from an EMBL/GenBank/DDBJ whole genome shotgun (WGS) entry which is preliminary data.</text>
</comment>
<evidence type="ECO:0000256" key="9">
    <source>
        <dbReference type="ARBA" id="ARBA00049893"/>
    </source>
</evidence>
<keyword evidence="6" id="KW-0862">Zinc</keyword>
<dbReference type="InterPro" id="IPR038371">
    <property type="entry name" value="Cu_polyphenol_OxRdtase_sf"/>
</dbReference>
<organism evidence="10 11">
    <name type="scientific">Leptospira santarosai str. MOR084</name>
    <dbReference type="NCBI Taxonomy" id="1049984"/>
    <lineage>
        <taxon>Bacteria</taxon>
        <taxon>Pseudomonadati</taxon>
        <taxon>Spirochaetota</taxon>
        <taxon>Spirochaetia</taxon>
        <taxon>Leptospirales</taxon>
        <taxon>Leptospiraceae</taxon>
        <taxon>Leptospira</taxon>
    </lineage>
</organism>
<keyword evidence="4" id="KW-0479">Metal-binding</keyword>
<evidence type="ECO:0000256" key="4">
    <source>
        <dbReference type="ARBA" id="ARBA00022723"/>
    </source>
</evidence>